<evidence type="ECO:0000313" key="7">
    <source>
        <dbReference type="Proteomes" id="UP000298416"/>
    </source>
</evidence>
<dbReference type="InterPro" id="IPR013083">
    <property type="entry name" value="Znf_RING/FYVE/PHD"/>
</dbReference>
<dbReference type="CDD" id="cd16649">
    <property type="entry name" value="mRING-HC-C3HC5_CGRF1-like"/>
    <property type="match status" value="1"/>
</dbReference>
<keyword evidence="7" id="KW-1185">Reference proteome</keyword>
<keyword evidence="2 4" id="KW-0863">Zinc-finger</keyword>
<evidence type="ECO:0000256" key="2">
    <source>
        <dbReference type="ARBA" id="ARBA00022771"/>
    </source>
</evidence>
<gene>
    <name evidence="6" type="ORF">SASPL_156582</name>
</gene>
<proteinExistence type="predicted"/>
<comment type="caution">
    <text evidence="6">The sequence shown here is derived from an EMBL/GenBank/DDBJ whole genome shotgun (WGS) entry which is preliminary data.</text>
</comment>
<dbReference type="EMBL" id="PNBA02000462">
    <property type="protein sequence ID" value="KAG6383656.1"/>
    <property type="molecule type" value="Genomic_DNA"/>
</dbReference>
<feature type="domain" description="RING-type" evidence="5">
    <location>
        <begin position="174"/>
        <end position="210"/>
    </location>
</feature>
<dbReference type="Pfam" id="PF13920">
    <property type="entry name" value="zf-C3HC4_3"/>
    <property type="match status" value="1"/>
</dbReference>
<reference evidence="6" key="1">
    <citation type="submission" date="2018-01" db="EMBL/GenBank/DDBJ databases">
        <authorList>
            <person name="Mao J.F."/>
        </authorList>
    </citation>
    <scope>NUCLEOTIDE SEQUENCE</scope>
    <source>
        <strain evidence="6">Huo1</strain>
        <tissue evidence="6">Leaf</tissue>
    </source>
</reference>
<dbReference type="PROSITE" id="PS50089">
    <property type="entry name" value="ZF_RING_2"/>
    <property type="match status" value="1"/>
</dbReference>
<keyword evidence="1" id="KW-0479">Metal-binding</keyword>
<dbReference type="GO" id="GO:0008270">
    <property type="term" value="F:zinc ion binding"/>
    <property type="evidence" value="ECO:0007669"/>
    <property type="project" value="UniProtKB-KW"/>
</dbReference>
<dbReference type="PANTHER" id="PTHR42647">
    <property type="entry name" value="SBP (S-RIBONUCLEASE BINDING PROTEIN) FAMILY PROTEIN"/>
    <property type="match status" value="1"/>
</dbReference>
<protein>
    <recommendedName>
        <fullName evidence="5">RING-type domain-containing protein</fullName>
    </recommendedName>
</protein>
<name>A0A8X8VWQ0_SALSN</name>
<dbReference type="Gene3D" id="3.30.40.10">
    <property type="entry name" value="Zinc/RING finger domain, C3HC4 (zinc finger)"/>
    <property type="match status" value="1"/>
</dbReference>
<evidence type="ECO:0000313" key="6">
    <source>
        <dbReference type="EMBL" id="KAG6383656.1"/>
    </source>
</evidence>
<organism evidence="6">
    <name type="scientific">Salvia splendens</name>
    <name type="common">Scarlet sage</name>
    <dbReference type="NCBI Taxonomy" id="180675"/>
    <lineage>
        <taxon>Eukaryota</taxon>
        <taxon>Viridiplantae</taxon>
        <taxon>Streptophyta</taxon>
        <taxon>Embryophyta</taxon>
        <taxon>Tracheophyta</taxon>
        <taxon>Spermatophyta</taxon>
        <taxon>Magnoliopsida</taxon>
        <taxon>eudicotyledons</taxon>
        <taxon>Gunneridae</taxon>
        <taxon>Pentapetalae</taxon>
        <taxon>asterids</taxon>
        <taxon>lamiids</taxon>
        <taxon>Lamiales</taxon>
        <taxon>Lamiaceae</taxon>
        <taxon>Nepetoideae</taxon>
        <taxon>Mentheae</taxon>
        <taxon>Salviinae</taxon>
        <taxon>Salvia</taxon>
        <taxon>Salvia subgen. Calosphace</taxon>
        <taxon>core Calosphace</taxon>
    </lineage>
</organism>
<evidence type="ECO:0000259" key="5">
    <source>
        <dbReference type="PROSITE" id="PS50089"/>
    </source>
</evidence>
<sequence>MNPPHEGHKFQAIPFPVNQQFVSESKTSTPNIPATRKRYRDEFYTCQLFGENILPQFQPQIDSLIHQHTMKIRWELKQQAKMAATRMGESMAKTLREKDDQIEKMARLNLMLEEKAKGLYLENQLWQETARANEAAANSLLHALAQFRGEAAAAVEEDVESCGSCCDETERRMCRICGERQCCVVVLPCRHICLCSGCGSGLHHACPVCNASMTATLHINVC</sequence>
<accession>A0A8X8VWQ0</accession>
<dbReference type="GO" id="GO:0043067">
    <property type="term" value="P:regulation of programmed cell death"/>
    <property type="evidence" value="ECO:0007669"/>
    <property type="project" value="TreeGrafter"/>
</dbReference>
<dbReference type="PANTHER" id="PTHR42647:SF55">
    <property type="entry name" value="BOI-RELATED E3 UBIQUITIN-PROTEIN LIGASE 1"/>
    <property type="match status" value="1"/>
</dbReference>
<evidence type="ECO:0000256" key="1">
    <source>
        <dbReference type="ARBA" id="ARBA00022723"/>
    </source>
</evidence>
<dbReference type="AlphaFoldDB" id="A0A8X8VWQ0"/>
<reference evidence="6" key="2">
    <citation type="submission" date="2020-08" db="EMBL/GenBank/DDBJ databases">
        <title>Plant Genome Project.</title>
        <authorList>
            <person name="Zhang R.-G."/>
        </authorList>
    </citation>
    <scope>NUCLEOTIDE SEQUENCE</scope>
    <source>
        <strain evidence="6">Huo1</strain>
        <tissue evidence="6">Leaf</tissue>
    </source>
</reference>
<keyword evidence="3" id="KW-0862">Zinc</keyword>
<dbReference type="Proteomes" id="UP000298416">
    <property type="component" value="Unassembled WGS sequence"/>
</dbReference>
<evidence type="ECO:0000256" key="4">
    <source>
        <dbReference type="PROSITE-ProRule" id="PRU00175"/>
    </source>
</evidence>
<dbReference type="GO" id="GO:0004842">
    <property type="term" value="F:ubiquitin-protein transferase activity"/>
    <property type="evidence" value="ECO:0007669"/>
    <property type="project" value="TreeGrafter"/>
</dbReference>
<evidence type="ECO:0000256" key="3">
    <source>
        <dbReference type="ARBA" id="ARBA00022833"/>
    </source>
</evidence>
<dbReference type="InterPro" id="IPR001841">
    <property type="entry name" value="Znf_RING"/>
</dbReference>